<name>A0A6G1HB17_9PEZI</name>
<dbReference type="SUPFAM" id="SSF64076">
    <property type="entry name" value="MTH938-like"/>
    <property type="match status" value="1"/>
</dbReference>
<gene>
    <name evidence="1" type="ORF">K402DRAFT_389868</name>
</gene>
<dbReference type="PANTHER" id="PTHR21192:SF2">
    <property type="entry name" value="NADH DEHYDROGENASE [UBIQUINONE] 1 ALPHA SUBCOMPLEX ASSEMBLY FACTOR 3"/>
    <property type="match status" value="1"/>
</dbReference>
<accession>A0A6G1HB17</accession>
<dbReference type="InterPro" id="IPR007523">
    <property type="entry name" value="NDUFAF3/AAMDC"/>
</dbReference>
<dbReference type="EMBL" id="ML977142">
    <property type="protein sequence ID" value="KAF1990242.1"/>
    <property type="molecule type" value="Genomic_DNA"/>
</dbReference>
<dbReference type="InterPro" id="IPR036748">
    <property type="entry name" value="MTH938-like_sf"/>
</dbReference>
<organism evidence="1 2">
    <name type="scientific">Aulographum hederae CBS 113979</name>
    <dbReference type="NCBI Taxonomy" id="1176131"/>
    <lineage>
        <taxon>Eukaryota</taxon>
        <taxon>Fungi</taxon>
        <taxon>Dikarya</taxon>
        <taxon>Ascomycota</taxon>
        <taxon>Pezizomycotina</taxon>
        <taxon>Dothideomycetes</taxon>
        <taxon>Pleosporomycetidae</taxon>
        <taxon>Aulographales</taxon>
        <taxon>Aulographaceae</taxon>
    </lineage>
</organism>
<evidence type="ECO:0000313" key="2">
    <source>
        <dbReference type="Proteomes" id="UP000800041"/>
    </source>
</evidence>
<dbReference type="Proteomes" id="UP000800041">
    <property type="component" value="Unassembled WGS sequence"/>
</dbReference>
<dbReference type="OrthoDB" id="20681at2759"/>
<proteinExistence type="predicted"/>
<keyword evidence="2" id="KW-1185">Reference proteome</keyword>
<dbReference type="GO" id="GO:0032981">
    <property type="term" value="P:mitochondrial respiratory chain complex I assembly"/>
    <property type="evidence" value="ECO:0007669"/>
    <property type="project" value="TreeGrafter"/>
</dbReference>
<evidence type="ECO:0008006" key="3">
    <source>
        <dbReference type="Google" id="ProtNLM"/>
    </source>
</evidence>
<evidence type="ECO:0000313" key="1">
    <source>
        <dbReference type="EMBL" id="KAF1990242.1"/>
    </source>
</evidence>
<protein>
    <recommendedName>
        <fullName evidence="3">NADH dehydrogenase [ubiquinone] 1 alpha subcomplex assembly factor 3</fullName>
    </recommendedName>
</protein>
<dbReference type="Pfam" id="PF04430">
    <property type="entry name" value="DUF498"/>
    <property type="match status" value="1"/>
</dbReference>
<dbReference type="GO" id="GO:0005743">
    <property type="term" value="C:mitochondrial inner membrane"/>
    <property type="evidence" value="ECO:0007669"/>
    <property type="project" value="TreeGrafter"/>
</dbReference>
<dbReference type="AlphaFoldDB" id="A0A6G1HB17"/>
<dbReference type="PANTHER" id="PTHR21192">
    <property type="entry name" value="NUCLEAR PROTEIN E3-3"/>
    <property type="match status" value="1"/>
</dbReference>
<reference evidence="1" key="1">
    <citation type="journal article" date="2020" name="Stud. Mycol.">
        <title>101 Dothideomycetes genomes: a test case for predicting lifestyles and emergence of pathogens.</title>
        <authorList>
            <person name="Haridas S."/>
            <person name="Albert R."/>
            <person name="Binder M."/>
            <person name="Bloem J."/>
            <person name="Labutti K."/>
            <person name="Salamov A."/>
            <person name="Andreopoulos B."/>
            <person name="Baker S."/>
            <person name="Barry K."/>
            <person name="Bills G."/>
            <person name="Bluhm B."/>
            <person name="Cannon C."/>
            <person name="Castanera R."/>
            <person name="Culley D."/>
            <person name="Daum C."/>
            <person name="Ezra D."/>
            <person name="Gonzalez J."/>
            <person name="Henrissat B."/>
            <person name="Kuo A."/>
            <person name="Liang C."/>
            <person name="Lipzen A."/>
            <person name="Lutzoni F."/>
            <person name="Magnuson J."/>
            <person name="Mondo S."/>
            <person name="Nolan M."/>
            <person name="Ohm R."/>
            <person name="Pangilinan J."/>
            <person name="Park H.-J."/>
            <person name="Ramirez L."/>
            <person name="Alfaro M."/>
            <person name="Sun H."/>
            <person name="Tritt A."/>
            <person name="Yoshinaga Y."/>
            <person name="Zwiers L.-H."/>
            <person name="Turgeon B."/>
            <person name="Goodwin S."/>
            <person name="Spatafora J."/>
            <person name="Crous P."/>
            <person name="Grigoriev I."/>
        </authorList>
    </citation>
    <scope>NUCLEOTIDE SEQUENCE</scope>
    <source>
        <strain evidence="1">CBS 113979</strain>
    </source>
</reference>
<dbReference type="Gene3D" id="3.40.1230.10">
    <property type="entry name" value="MTH938-like"/>
    <property type="match status" value="1"/>
</dbReference>
<sequence>MNVLGAAPPPATEIASTLPFGFTLTNSVIVEGSGCMLICGEAFHWRPWVREGRKEGTIGAGGRGEDLMKGKLRNERGAWECDKGNWGLLDLVWPKPDLLILGTGPTMVPVSAATRRHISDLGIRLEVLDTRNAVAQFNLLATERGVREVAAALVPMGWKDSQ</sequence>